<protein>
    <recommendedName>
        <fullName evidence="2">Retrotransposon Copia-like N-terminal domain-containing protein</fullName>
    </recommendedName>
</protein>
<keyword evidence="4" id="KW-1185">Reference proteome</keyword>
<evidence type="ECO:0000313" key="4">
    <source>
        <dbReference type="Proteomes" id="UP001152523"/>
    </source>
</evidence>
<dbReference type="Pfam" id="PF14244">
    <property type="entry name" value="Retrotran_gag_3"/>
    <property type="match status" value="1"/>
</dbReference>
<accession>A0AAV0C850</accession>
<feature type="region of interest" description="Disordered" evidence="1">
    <location>
        <begin position="328"/>
        <end position="347"/>
    </location>
</feature>
<feature type="domain" description="Retrotransposon Copia-like N-terminal" evidence="2">
    <location>
        <begin position="22"/>
        <end position="66"/>
    </location>
</feature>
<feature type="compositionally biased region" description="Low complexity" evidence="1">
    <location>
        <begin position="307"/>
        <end position="322"/>
    </location>
</feature>
<dbReference type="EMBL" id="CAMAPF010000018">
    <property type="protein sequence ID" value="CAH9070652.1"/>
    <property type="molecule type" value="Genomic_DNA"/>
</dbReference>
<reference evidence="3" key="1">
    <citation type="submission" date="2022-07" db="EMBL/GenBank/DDBJ databases">
        <authorList>
            <person name="Macas J."/>
            <person name="Novak P."/>
            <person name="Neumann P."/>
        </authorList>
    </citation>
    <scope>NUCLEOTIDE SEQUENCE</scope>
</reference>
<feature type="compositionally biased region" description="Polar residues" evidence="1">
    <location>
        <begin position="297"/>
        <end position="306"/>
    </location>
</feature>
<dbReference type="PANTHER" id="PTHR37610:SF101">
    <property type="entry name" value="(RAPE) HYPOTHETICAL PROTEIN"/>
    <property type="match status" value="1"/>
</dbReference>
<evidence type="ECO:0000313" key="3">
    <source>
        <dbReference type="EMBL" id="CAH9070652.1"/>
    </source>
</evidence>
<dbReference type="Proteomes" id="UP001152523">
    <property type="component" value="Unassembled WGS sequence"/>
</dbReference>
<proteinExistence type="predicted"/>
<evidence type="ECO:0000256" key="1">
    <source>
        <dbReference type="SAM" id="MobiDB-lite"/>
    </source>
</evidence>
<gene>
    <name evidence="3" type="ORF">CEPIT_LOCUS3546</name>
</gene>
<feature type="region of interest" description="Disordered" evidence="1">
    <location>
        <begin position="295"/>
        <end position="322"/>
    </location>
</feature>
<organism evidence="3 4">
    <name type="scientific">Cuscuta epithymum</name>
    <dbReference type="NCBI Taxonomy" id="186058"/>
    <lineage>
        <taxon>Eukaryota</taxon>
        <taxon>Viridiplantae</taxon>
        <taxon>Streptophyta</taxon>
        <taxon>Embryophyta</taxon>
        <taxon>Tracheophyta</taxon>
        <taxon>Spermatophyta</taxon>
        <taxon>Magnoliopsida</taxon>
        <taxon>eudicotyledons</taxon>
        <taxon>Gunneridae</taxon>
        <taxon>Pentapetalae</taxon>
        <taxon>asterids</taxon>
        <taxon>lamiids</taxon>
        <taxon>Solanales</taxon>
        <taxon>Convolvulaceae</taxon>
        <taxon>Cuscuteae</taxon>
        <taxon>Cuscuta</taxon>
        <taxon>Cuscuta subgen. Cuscuta</taxon>
    </lineage>
</organism>
<dbReference type="InterPro" id="IPR029472">
    <property type="entry name" value="Copia-like_N"/>
</dbReference>
<name>A0AAV0C850_9ASTE</name>
<sequence length="384" mass="42820">MGDDATASRLDPSSPYYLSAGDQPGNLITHMILNGENYVAWSRAFSLSLKARQKFVFIDGTLRKPTDAARVLDWDTNNSMIVSWMLRSMESNVAASIPFHDVARTLWQYLEKRFSEANSPRLQQLRTSITNCKQAKTMSVDEYFTTLMGLYDELNRLKPLYNCTCGNCTCNVAARYKADQNEEQLHQFLIGIDDEIYATVCSNLLSQTPLPDLARAHQAFLQEERSRSIARGKSIVSAVEVLAFALQAERVKGKHDKAEKARLTCTHCRQKGHDVTMCFKLIGYPEWWEECNRNKTRTGGRSQPSTSSVAGSRGAGNGARAHAVTSLAGPPAIAPDSSSTGNGYHPLEDLTREQVDALLNIIKAETRTTDRMSGPTLEERDWSR</sequence>
<dbReference type="PANTHER" id="PTHR37610">
    <property type="entry name" value="CCHC-TYPE DOMAIN-CONTAINING PROTEIN"/>
    <property type="match status" value="1"/>
</dbReference>
<comment type="caution">
    <text evidence="3">The sequence shown here is derived from an EMBL/GenBank/DDBJ whole genome shotgun (WGS) entry which is preliminary data.</text>
</comment>
<dbReference type="AlphaFoldDB" id="A0AAV0C850"/>
<evidence type="ECO:0000259" key="2">
    <source>
        <dbReference type="Pfam" id="PF14244"/>
    </source>
</evidence>